<gene>
    <name evidence="1" type="ORF">EYS08_02830</name>
</gene>
<dbReference type="Proteomes" id="UP000291819">
    <property type="component" value="Unassembled WGS sequence"/>
</dbReference>
<evidence type="ECO:0008006" key="3">
    <source>
        <dbReference type="Google" id="ProtNLM"/>
    </source>
</evidence>
<sequence>MEISRNLFPALLICAIFACNSNTQKTTFDSKKWSKRDSMGYVFRDTMLKDLISHQKIKGLTRDELIALLGKPENYNGRDKQLFYPIIQHYTPPVRAKWFIVQLDVDNKVDEFQIVDSNNIKGR</sequence>
<keyword evidence="2" id="KW-1185">Reference proteome</keyword>
<evidence type="ECO:0000313" key="1">
    <source>
        <dbReference type="EMBL" id="TBO44261.1"/>
    </source>
</evidence>
<proteinExistence type="predicted"/>
<comment type="caution">
    <text evidence="1">The sequence shown here is derived from an EMBL/GenBank/DDBJ whole genome shotgun (WGS) entry which is preliminary data.</text>
</comment>
<reference evidence="1 2" key="1">
    <citation type="submission" date="2019-02" db="EMBL/GenBank/DDBJ databases">
        <title>Pedobacter kyonggii whole genome sequence analysis.</title>
        <authorList>
            <person name="Dahal R.H."/>
        </authorList>
    </citation>
    <scope>NUCLEOTIDE SEQUENCE [LARGE SCALE GENOMIC DNA]</scope>
    <source>
        <strain evidence="1 2">K-4-11-1</strain>
    </source>
</reference>
<dbReference type="AlphaFoldDB" id="A0A4V2JH74"/>
<organism evidence="1 2">
    <name type="scientific">Pedobacter kyonggii</name>
    <dbReference type="NCBI Taxonomy" id="1926871"/>
    <lineage>
        <taxon>Bacteria</taxon>
        <taxon>Pseudomonadati</taxon>
        <taxon>Bacteroidota</taxon>
        <taxon>Sphingobacteriia</taxon>
        <taxon>Sphingobacteriales</taxon>
        <taxon>Sphingobacteriaceae</taxon>
        <taxon>Pedobacter</taxon>
    </lineage>
</organism>
<dbReference type="PROSITE" id="PS51257">
    <property type="entry name" value="PROKAR_LIPOPROTEIN"/>
    <property type="match status" value="1"/>
</dbReference>
<name>A0A4V2JH74_9SPHI</name>
<accession>A0A4V2JH74</accession>
<dbReference type="EMBL" id="SIXF01000002">
    <property type="protein sequence ID" value="TBO44261.1"/>
    <property type="molecule type" value="Genomic_DNA"/>
</dbReference>
<dbReference type="OrthoDB" id="1493479at2"/>
<evidence type="ECO:0000313" key="2">
    <source>
        <dbReference type="Proteomes" id="UP000291819"/>
    </source>
</evidence>
<dbReference type="RefSeq" id="WP_131028341.1">
    <property type="nucleotide sequence ID" value="NZ_SIXF01000002.1"/>
</dbReference>
<protein>
    <recommendedName>
        <fullName evidence="3">Outer membrane protein assembly factor BamE</fullName>
    </recommendedName>
</protein>